<accession>A0A1F4U3J5</accession>
<proteinExistence type="predicted"/>
<dbReference type="Pfam" id="PF05175">
    <property type="entry name" value="MTS"/>
    <property type="match status" value="1"/>
</dbReference>
<dbReference type="CDD" id="cd02440">
    <property type="entry name" value="AdoMet_MTases"/>
    <property type="match status" value="1"/>
</dbReference>
<dbReference type="InterPro" id="IPR007848">
    <property type="entry name" value="Small_mtfrase_dom"/>
</dbReference>
<dbReference type="Gene3D" id="3.40.50.150">
    <property type="entry name" value="Vaccinia Virus protein VP39"/>
    <property type="match status" value="1"/>
</dbReference>
<dbReference type="Proteomes" id="UP000179242">
    <property type="component" value="Unassembled WGS sequence"/>
</dbReference>
<dbReference type="SUPFAM" id="SSF53335">
    <property type="entry name" value="S-adenosyl-L-methionine-dependent methyltransferases"/>
    <property type="match status" value="1"/>
</dbReference>
<sequence>MELKEKNIPKQLRYQFGELVLDVQDGVFTPTGTTEVLFKAVQKYIKKPGKILDLGCGCGVMGIALHQIGVVRGLLYASDLSEESVACTKKNADRYNCPVVAKSGALFDPWVEEKFDYIVDDVSGVSEEVARISPWFDGVPCESGRDGSSLVVQVIKKARAHLNSSGCLFFPIISFSNVNNILNAAHENFSNVELLAHEEWPLPKEMNQHVAILRKLHEEGYIQITEKFGMVLWFTDVYVAYNL</sequence>
<protein>
    <recommendedName>
        <fullName evidence="1">Methyltransferase small domain-containing protein</fullName>
    </recommendedName>
</protein>
<gene>
    <name evidence="2" type="ORF">A2438_07730</name>
</gene>
<dbReference type="AlphaFoldDB" id="A0A1F4U3J5"/>
<evidence type="ECO:0000313" key="2">
    <source>
        <dbReference type="EMBL" id="OGC39437.1"/>
    </source>
</evidence>
<comment type="caution">
    <text evidence="2">The sequence shown here is derived from an EMBL/GenBank/DDBJ whole genome shotgun (WGS) entry which is preliminary data.</text>
</comment>
<organism evidence="2 3">
    <name type="scientific">candidate division WOR-1 bacterium RIFOXYC2_FULL_46_14</name>
    <dbReference type="NCBI Taxonomy" id="1802587"/>
    <lineage>
        <taxon>Bacteria</taxon>
        <taxon>Bacillati</taxon>
        <taxon>Saganbacteria</taxon>
    </lineage>
</organism>
<evidence type="ECO:0000313" key="3">
    <source>
        <dbReference type="Proteomes" id="UP000179242"/>
    </source>
</evidence>
<evidence type="ECO:0000259" key="1">
    <source>
        <dbReference type="Pfam" id="PF05175"/>
    </source>
</evidence>
<dbReference type="InterPro" id="IPR029063">
    <property type="entry name" value="SAM-dependent_MTases_sf"/>
</dbReference>
<dbReference type="EMBL" id="MEUJ01000008">
    <property type="protein sequence ID" value="OGC39437.1"/>
    <property type="molecule type" value="Genomic_DNA"/>
</dbReference>
<name>A0A1F4U3J5_UNCSA</name>
<reference evidence="2 3" key="1">
    <citation type="journal article" date="2016" name="Nat. Commun.">
        <title>Thousands of microbial genomes shed light on interconnected biogeochemical processes in an aquifer system.</title>
        <authorList>
            <person name="Anantharaman K."/>
            <person name="Brown C.T."/>
            <person name="Hug L.A."/>
            <person name="Sharon I."/>
            <person name="Castelle C.J."/>
            <person name="Probst A.J."/>
            <person name="Thomas B.C."/>
            <person name="Singh A."/>
            <person name="Wilkins M.J."/>
            <person name="Karaoz U."/>
            <person name="Brodie E.L."/>
            <person name="Williams K.H."/>
            <person name="Hubbard S.S."/>
            <person name="Banfield J.F."/>
        </authorList>
    </citation>
    <scope>NUCLEOTIDE SEQUENCE [LARGE SCALE GENOMIC DNA]</scope>
</reference>
<feature type="domain" description="Methyltransferase small" evidence="1">
    <location>
        <begin position="33"/>
        <end position="119"/>
    </location>
</feature>